<name>A0A8J5WXQ2_ZIZPA</name>
<gene>
    <name evidence="2" type="ORF">GUJ93_ZPchr0013g36323</name>
</gene>
<proteinExistence type="predicted"/>
<protein>
    <recommendedName>
        <fullName evidence="1">Serine aminopeptidase S33 domain-containing protein</fullName>
    </recommendedName>
</protein>
<dbReference type="InterPro" id="IPR022742">
    <property type="entry name" value="Hydrolase_4"/>
</dbReference>
<reference evidence="2" key="1">
    <citation type="journal article" date="2021" name="bioRxiv">
        <title>Whole Genome Assembly and Annotation of Northern Wild Rice, Zizania palustris L., Supports a Whole Genome Duplication in the Zizania Genus.</title>
        <authorList>
            <person name="Haas M."/>
            <person name="Kono T."/>
            <person name="Macchietto M."/>
            <person name="Millas R."/>
            <person name="McGilp L."/>
            <person name="Shao M."/>
            <person name="Duquette J."/>
            <person name="Hirsch C.N."/>
            <person name="Kimball J."/>
        </authorList>
    </citation>
    <scope>NUCLEOTIDE SEQUENCE</scope>
    <source>
        <tissue evidence="2">Fresh leaf tissue</tissue>
    </source>
</reference>
<evidence type="ECO:0000313" key="3">
    <source>
        <dbReference type="Proteomes" id="UP000729402"/>
    </source>
</evidence>
<organism evidence="2 3">
    <name type="scientific">Zizania palustris</name>
    <name type="common">Northern wild rice</name>
    <dbReference type="NCBI Taxonomy" id="103762"/>
    <lineage>
        <taxon>Eukaryota</taxon>
        <taxon>Viridiplantae</taxon>
        <taxon>Streptophyta</taxon>
        <taxon>Embryophyta</taxon>
        <taxon>Tracheophyta</taxon>
        <taxon>Spermatophyta</taxon>
        <taxon>Magnoliopsida</taxon>
        <taxon>Liliopsida</taxon>
        <taxon>Poales</taxon>
        <taxon>Poaceae</taxon>
        <taxon>BOP clade</taxon>
        <taxon>Oryzoideae</taxon>
        <taxon>Oryzeae</taxon>
        <taxon>Zizaniinae</taxon>
        <taxon>Zizania</taxon>
    </lineage>
</organism>
<comment type="caution">
    <text evidence="2">The sequence shown here is derived from an EMBL/GenBank/DDBJ whole genome shotgun (WGS) entry which is preliminary data.</text>
</comment>
<accession>A0A8J5WXQ2</accession>
<dbReference type="Pfam" id="PF12146">
    <property type="entry name" value="Hydrolase_4"/>
    <property type="match status" value="1"/>
</dbReference>
<dbReference type="Proteomes" id="UP000729402">
    <property type="component" value="Unassembled WGS sequence"/>
</dbReference>
<feature type="domain" description="Serine aminopeptidase S33" evidence="1">
    <location>
        <begin position="50"/>
        <end position="154"/>
    </location>
</feature>
<dbReference type="PANTHER" id="PTHR11614">
    <property type="entry name" value="PHOSPHOLIPASE-RELATED"/>
    <property type="match status" value="1"/>
</dbReference>
<keyword evidence="3" id="KW-1185">Reference proteome</keyword>
<dbReference type="OrthoDB" id="2498029at2759"/>
<evidence type="ECO:0000259" key="1">
    <source>
        <dbReference type="Pfam" id="PF12146"/>
    </source>
</evidence>
<dbReference type="AlphaFoldDB" id="A0A8J5WXQ2"/>
<reference evidence="2" key="2">
    <citation type="submission" date="2021-02" db="EMBL/GenBank/DDBJ databases">
        <authorList>
            <person name="Kimball J.A."/>
            <person name="Haas M.W."/>
            <person name="Macchietto M."/>
            <person name="Kono T."/>
            <person name="Duquette J."/>
            <person name="Shao M."/>
        </authorList>
    </citation>
    <scope>NUCLEOTIDE SEQUENCE</scope>
    <source>
        <tissue evidence="2">Fresh leaf tissue</tissue>
    </source>
</reference>
<dbReference type="EMBL" id="JAAALK010000079">
    <property type="protein sequence ID" value="KAG8096904.1"/>
    <property type="molecule type" value="Genomic_DNA"/>
</dbReference>
<evidence type="ECO:0000313" key="2">
    <source>
        <dbReference type="EMBL" id="KAG8096904.1"/>
    </source>
</evidence>
<dbReference type="InterPro" id="IPR051044">
    <property type="entry name" value="MAG_DAG_Lipase"/>
</dbReference>
<sequence>MRSRRCRCLSTNEYARNAFYVFPILPLAGPQHLHPVLSLAAGTPIVGVGVGVHGFIGESSWTVQLTVVHFAKPGFAVATVDHQGHSFFEGLQGHIPPRCSRIARSHLLPFHANYPPPLSCFLHGSLGGAIALLLYQRNKDRWRDGAVLNGAMCGRGILWVGNG</sequence>